<keyword evidence="2" id="KW-1185">Reference proteome</keyword>
<gene>
    <name evidence="1" type="ORF">NUW54_g2079</name>
</gene>
<evidence type="ECO:0000313" key="2">
    <source>
        <dbReference type="Proteomes" id="UP001144978"/>
    </source>
</evidence>
<comment type="caution">
    <text evidence="1">The sequence shown here is derived from an EMBL/GenBank/DDBJ whole genome shotgun (WGS) entry which is preliminary data.</text>
</comment>
<name>A0ACC1Q7H3_9APHY</name>
<reference evidence="1" key="1">
    <citation type="submission" date="2022-08" db="EMBL/GenBank/DDBJ databases">
        <title>Genome Sequence of Pycnoporus sanguineus.</title>
        <authorList>
            <person name="Buettner E."/>
        </authorList>
    </citation>
    <scope>NUCLEOTIDE SEQUENCE</scope>
    <source>
        <strain evidence="1">CG-C14</strain>
    </source>
</reference>
<organism evidence="1 2">
    <name type="scientific">Trametes sanguinea</name>
    <dbReference type="NCBI Taxonomy" id="158606"/>
    <lineage>
        <taxon>Eukaryota</taxon>
        <taxon>Fungi</taxon>
        <taxon>Dikarya</taxon>
        <taxon>Basidiomycota</taxon>
        <taxon>Agaricomycotina</taxon>
        <taxon>Agaricomycetes</taxon>
        <taxon>Polyporales</taxon>
        <taxon>Polyporaceae</taxon>
        <taxon>Trametes</taxon>
    </lineage>
</organism>
<dbReference type="Proteomes" id="UP001144978">
    <property type="component" value="Unassembled WGS sequence"/>
</dbReference>
<protein>
    <submittedName>
        <fullName evidence="1">Uncharacterized protein</fullName>
    </submittedName>
</protein>
<sequence length="388" mass="42950">MCARGESYRNAANVAAKPESDANAAHAFAAASRQCPSHFMRHRVSLHPAQGAPAMRSLMCDSGSNADVVVARGHYCSTPVMRVARPQRYGGMDTPVATTLEPVAEPPLKRSRSYVSHLCGEDQDDFRAAKLYIKQVLPRELDVQHSWKKQARGATDRFLLKILDIFPVFKKYSKAWPVQYYSYQRFAQMRATLRVSGRLPKGCSRTVADIETTPSDPTHEPPRVRNIRNPGGDVSVIMLQSDSFLAGDFSTPQGDSPSSSTQSHDISHRLVPPTSSAARASEDPTLLGCGSVSQRPVEKTNETAMISHAANDEQELLEFLTSIDKSFAYLLERFRLAGLTSKARLQIMARWAPGEIDEFLHGTLRLSAFERKVVSDELVRMDSRSGVE</sequence>
<accession>A0ACC1Q7H3</accession>
<proteinExistence type="predicted"/>
<evidence type="ECO:0000313" key="1">
    <source>
        <dbReference type="EMBL" id="KAJ3011712.1"/>
    </source>
</evidence>
<dbReference type="EMBL" id="JANSHE010000375">
    <property type="protein sequence ID" value="KAJ3011712.1"/>
    <property type="molecule type" value="Genomic_DNA"/>
</dbReference>